<comment type="caution">
    <text evidence="4">The sequence shown here is derived from an EMBL/GenBank/DDBJ whole genome shotgun (WGS) entry which is preliminary data.</text>
</comment>
<feature type="compositionally biased region" description="Basic and acidic residues" evidence="1">
    <location>
        <begin position="354"/>
        <end position="363"/>
    </location>
</feature>
<dbReference type="Pfam" id="PF18142">
    <property type="entry name" value="SLATT_fungal"/>
    <property type="match status" value="1"/>
</dbReference>
<gene>
    <name evidence="4" type="ORF">HII31_03563</name>
</gene>
<dbReference type="InterPro" id="IPR041622">
    <property type="entry name" value="SLATT_fungi"/>
</dbReference>
<feature type="region of interest" description="Disordered" evidence="1">
    <location>
        <begin position="77"/>
        <end position="99"/>
    </location>
</feature>
<keyword evidence="2" id="KW-0472">Membrane</keyword>
<keyword evidence="2" id="KW-1133">Transmembrane helix</keyword>
<accession>A0A8H6VQE3</accession>
<evidence type="ECO:0000313" key="4">
    <source>
        <dbReference type="EMBL" id="KAF7195095.1"/>
    </source>
</evidence>
<evidence type="ECO:0000256" key="2">
    <source>
        <dbReference type="SAM" id="Phobius"/>
    </source>
</evidence>
<feature type="compositionally biased region" description="Basic and acidic residues" evidence="1">
    <location>
        <begin position="38"/>
        <end position="59"/>
    </location>
</feature>
<organism evidence="4 5">
    <name type="scientific">Pseudocercospora fuligena</name>
    <dbReference type="NCBI Taxonomy" id="685502"/>
    <lineage>
        <taxon>Eukaryota</taxon>
        <taxon>Fungi</taxon>
        <taxon>Dikarya</taxon>
        <taxon>Ascomycota</taxon>
        <taxon>Pezizomycotina</taxon>
        <taxon>Dothideomycetes</taxon>
        <taxon>Dothideomycetidae</taxon>
        <taxon>Mycosphaerellales</taxon>
        <taxon>Mycosphaerellaceae</taxon>
        <taxon>Pseudocercospora</taxon>
    </lineage>
</organism>
<dbReference type="Proteomes" id="UP000660729">
    <property type="component" value="Unassembled WGS sequence"/>
</dbReference>
<feature type="region of interest" description="Disordered" evidence="1">
    <location>
        <begin position="391"/>
        <end position="465"/>
    </location>
</feature>
<dbReference type="PANTHER" id="PTHR38793:SF3">
    <property type="entry name" value="SMODS AND SLOG-ASSOCIATING 2TM EFFECTOR DOMAIN-CONTAINING PROTEIN"/>
    <property type="match status" value="1"/>
</dbReference>
<keyword evidence="5" id="KW-1185">Reference proteome</keyword>
<feature type="compositionally biased region" description="Low complexity" evidence="1">
    <location>
        <begin position="490"/>
        <end position="504"/>
    </location>
</feature>
<dbReference type="EMBL" id="JABCIY010000043">
    <property type="protein sequence ID" value="KAF7195095.1"/>
    <property type="molecule type" value="Genomic_DNA"/>
</dbReference>
<feature type="region of interest" description="Disordered" evidence="1">
    <location>
        <begin position="354"/>
        <end position="373"/>
    </location>
</feature>
<evidence type="ECO:0000259" key="3">
    <source>
        <dbReference type="Pfam" id="PF18142"/>
    </source>
</evidence>
<feature type="region of interest" description="Disordered" evidence="1">
    <location>
        <begin position="36"/>
        <end position="59"/>
    </location>
</feature>
<feature type="region of interest" description="Disordered" evidence="1">
    <location>
        <begin position="478"/>
        <end position="516"/>
    </location>
</feature>
<evidence type="ECO:0000313" key="5">
    <source>
        <dbReference type="Proteomes" id="UP000660729"/>
    </source>
</evidence>
<feature type="compositionally biased region" description="Low complexity" evidence="1">
    <location>
        <begin position="403"/>
        <end position="420"/>
    </location>
</feature>
<name>A0A8H6VQE3_9PEZI</name>
<keyword evidence="2" id="KW-0812">Transmembrane</keyword>
<dbReference type="NCBIfam" id="NF033635">
    <property type="entry name" value="SLATT_fungal"/>
    <property type="match status" value="1"/>
</dbReference>
<feature type="compositionally biased region" description="Basic and acidic residues" evidence="1">
    <location>
        <begin position="505"/>
        <end position="516"/>
    </location>
</feature>
<evidence type="ECO:0000256" key="1">
    <source>
        <dbReference type="SAM" id="MobiDB-lite"/>
    </source>
</evidence>
<feature type="domain" description="SMODS and SLOG-associating 2TM effector" evidence="3">
    <location>
        <begin position="108"/>
        <end position="226"/>
    </location>
</feature>
<feature type="transmembrane region" description="Helical" evidence="2">
    <location>
        <begin position="152"/>
        <end position="170"/>
    </location>
</feature>
<proteinExistence type="predicted"/>
<feature type="transmembrane region" description="Helical" evidence="2">
    <location>
        <begin position="125"/>
        <end position="146"/>
    </location>
</feature>
<protein>
    <recommendedName>
        <fullName evidence="3">SMODS and SLOG-associating 2TM effector domain-containing protein</fullName>
    </recommendedName>
</protein>
<reference evidence="4" key="1">
    <citation type="submission" date="2020-04" db="EMBL/GenBank/DDBJ databases">
        <title>Draft genome resource of the tomato pathogen Pseudocercospora fuligena.</title>
        <authorList>
            <person name="Zaccaron A."/>
        </authorList>
    </citation>
    <scope>NUCLEOTIDE SEQUENCE</scope>
    <source>
        <strain evidence="4">PF001</strain>
    </source>
</reference>
<dbReference type="AlphaFoldDB" id="A0A8H6VQE3"/>
<feature type="compositionally biased region" description="Low complexity" evidence="1">
    <location>
        <begin position="436"/>
        <end position="458"/>
    </location>
</feature>
<dbReference type="OrthoDB" id="4472872at2759"/>
<sequence>MMDSTLDFVTRARHAWQEFRQPSEFDTVNRQAQIEAGHGGERKSSFWHHHDPSVQDPEERTPLQQFRLLVGIHQDKSFSPPQGFKPNRRPQASIDNRPSPNMGIYTSVCDKEIKCKRNYTSFSRVINIALGLQLIVAAALTALGAANGSRSAVTVFGAINTIIAGFLTYLKGSGLPNRVKYFQHEWAKLREYIEQRERDFSFGVLGRDDVMKEVDHIRTMYDLVRSDIETNTPDRFVGVNTAMHPPAPAVSRPARTLSTDSLSKRWTNGFNEKQAQANVAMSQAQNSASGLFGKAQGIKEMLEQKIHDLGQMEKEIESNGQNMVKEKKHGIAAQVEYAVKEIAHLGQELESKAKAAANDRVHETQQGAQSAYDSAHNAVLVRAEAAQAQAARQQDQAQDKLNSARNAVASTAEAARARVTQQRDHAHDALQSTQHAAQDAAEASRAAVMRQQQQAQNAISDTSEAGRAAIAQRQEQAERAIQQTSDAARDAVNAQREAAAAVIAPHEHDPGFSRQP</sequence>
<dbReference type="PANTHER" id="PTHR38793">
    <property type="entry name" value="SLATT_FUNGAL DOMAIN-CONTAINING PROTEIN-RELATED"/>
    <property type="match status" value="1"/>
</dbReference>